<dbReference type="GO" id="GO:0016236">
    <property type="term" value="P:macroautophagy"/>
    <property type="evidence" value="ECO:0007669"/>
    <property type="project" value="TreeGrafter"/>
</dbReference>
<evidence type="ECO:0000313" key="8">
    <source>
        <dbReference type="Proteomes" id="UP000504638"/>
    </source>
</evidence>
<comment type="subcellular location">
    <subcellularLocation>
        <location evidence="1">Membrane</location>
        <topology evidence="1">Multi-pass membrane protein</topology>
    </subcellularLocation>
</comment>
<evidence type="ECO:0000256" key="1">
    <source>
        <dbReference type="ARBA" id="ARBA00004141"/>
    </source>
</evidence>
<dbReference type="RefSeq" id="XP_033534088.1">
    <property type="nucleotide sequence ID" value="XM_033681256.1"/>
</dbReference>
<dbReference type="OrthoDB" id="5336366at2759"/>
<dbReference type="GO" id="GO:0000422">
    <property type="term" value="P:autophagy of mitochondrion"/>
    <property type="evidence" value="ECO:0007669"/>
    <property type="project" value="TreeGrafter"/>
</dbReference>
<evidence type="ECO:0000256" key="2">
    <source>
        <dbReference type="ARBA" id="ARBA00022692"/>
    </source>
</evidence>
<dbReference type="GeneID" id="54421826"/>
<dbReference type="Proteomes" id="UP000504638">
    <property type="component" value="Unplaced"/>
</dbReference>
<name>A0A6G1G2W8_9PEZI</name>
<keyword evidence="4 6" id="KW-0472">Membrane</keyword>
<organism evidence="7">
    <name type="scientific">Eremomyces bilateralis CBS 781.70</name>
    <dbReference type="NCBI Taxonomy" id="1392243"/>
    <lineage>
        <taxon>Eukaryota</taxon>
        <taxon>Fungi</taxon>
        <taxon>Dikarya</taxon>
        <taxon>Ascomycota</taxon>
        <taxon>Pezizomycotina</taxon>
        <taxon>Dothideomycetes</taxon>
        <taxon>Dothideomycetes incertae sedis</taxon>
        <taxon>Eremomycetales</taxon>
        <taxon>Eremomycetaceae</taxon>
        <taxon>Eremomyces</taxon>
    </lineage>
</organism>
<comment type="similarity">
    <text evidence="5">Belongs to the ATG33 family.</text>
</comment>
<evidence type="ECO:0000256" key="5">
    <source>
        <dbReference type="ARBA" id="ARBA00038013"/>
    </source>
</evidence>
<accession>A0A6G1G2W8</accession>
<feature type="transmembrane region" description="Helical" evidence="6">
    <location>
        <begin position="162"/>
        <end position="178"/>
    </location>
</feature>
<dbReference type="InterPro" id="IPR051668">
    <property type="entry name" value="ATG33"/>
</dbReference>
<evidence type="ECO:0000256" key="4">
    <source>
        <dbReference type="ARBA" id="ARBA00023136"/>
    </source>
</evidence>
<keyword evidence="3 6" id="KW-1133">Transmembrane helix</keyword>
<keyword evidence="2 6" id="KW-0812">Transmembrane</keyword>
<sequence>MPSLLASNLKFVGVVSLGLLTGLNYSLHTVAIPPLLTLPTATTANTTLTTLKAATTFHQCALTLLASSSLLLAYYISPPHSRHPYILWVLLATGAGASVDGVTSCVASCAGGRAGTRGKAREEAAAKRREIVEMDSEEEEELNGEEVREGLIRFRLLQGIKGALWGSGLVMAVVGIWGDGA</sequence>
<evidence type="ECO:0000313" key="9">
    <source>
        <dbReference type="RefSeq" id="XP_033534088.1"/>
    </source>
</evidence>
<evidence type="ECO:0000256" key="3">
    <source>
        <dbReference type="ARBA" id="ARBA00022989"/>
    </source>
</evidence>
<feature type="transmembrane region" description="Helical" evidence="6">
    <location>
        <begin position="12"/>
        <end position="36"/>
    </location>
</feature>
<dbReference type="PANTHER" id="PTHR37278:SF1">
    <property type="entry name" value="AUTOPHAGY-RELATED PROTEIN 33-RELATED"/>
    <property type="match status" value="1"/>
</dbReference>
<proteinExistence type="inferred from homology"/>
<reference evidence="9" key="2">
    <citation type="submission" date="2020-04" db="EMBL/GenBank/DDBJ databases">
        <authorList>
            <consortium name="NCBI Genome Project"/>
        </authorList>
    </citation>
    <scope>NUCLEOTIDE SEQUENCE</scope>
    <source>
        <strain evidence="9">CBS 781.70</strain>
    </source>
</reference>
<evidence type="ECO:0000313" key="7">
    <source>
        <dbReference type="EMBL" id="KAF1812457.1"/>
    </source>
</evidence>
<gene>
    <name evidence="7 9" type="ORF">P152DRAFT_473630</name>
</gene>
<evidence type="ECO:0000256" key="6">
    <source>
        <dbReference type="SAM" id="Phobius"/>
    </source>
</evidence>
<dbReference type="EMBL" id="ML975157">
    <property type="protein sequence ID" value="KAF1812457.1"/>
    <property type="molecule type" value="Genomic_DNA"/>
</dbReference>
<dbReference type="AlphaFoldDB" id="A0A6G1G2W8"/>
<reference evidence="9" key="3">
    <citation type="submission" date="2025-04" db="UniProtKB">
        <authorList>
            <consortium name="RefSeq"/>
        </authorList>
    </citation>
    <scope>IDENTIFICATION</scope>
    <source>
        <strain evidence="9">CBS 781.70</strain>
    </source>
</reference>
<keyword evidence="8" id="KW-1185">Reference proteome</keyword>
<dbReference type="PANTHER" id="PTHR37278">
    <property type="entry name" value="AUTOPHAGY-RELATED PROTEIN 33-RELATED"/>
    <property type="match status" value="1"/>
</dbReference>
<reference evidence="7 9" key="1">
    <citation type="submission" date="2020-01" db="EMBL/GenBank/DDBJ databases">
        <authorList>
            <consortium name="DOE Joint Genome Institute"/>
            <person name="Haridas S."/>
            <person name="Albert R."/>
            <person name="Binder M."/>
            <person name="Bloem J."/>
            <person name="Labutti K."/>
            <person name="Salamov A."/>
            <person name="Andreopoulos B."/>
            <person name="Baker S.E."/>
            <person name="Barry K."/>
            <person name="Bills G."/>
            <person name="Bluhm B.H."/>
            <person name="Cannon C."/>
            <person name="Castanera R."/>
            <person name="Culley D.E."/>
            <person name="Daum C."/>
            <person name="Ezra D."/>
            <person name="Gonzalez J.B."/>
            <person name="Henrissat B."/>
            <person name="Kuo A."/>
            <person name="Liang C."/>
            <person name="Lipzen A."/>
            <person name="Lutzoni F."/>
            <person name="Magnuson J."/>
            <person name="Mondo S."/>
            <person name="Nolan M."/>
            <person name="Ohm R."/>
            <person name="Pangilinan J."/>
            <person name="Park H.-J."/>
            <person name="Ramirez L."/>
            <person name="Alfaro M."/>
            <person name="Sun H."/>
            <person name="Tritt A."/>
            <person name="Yoshinaga Y."/>
            <person name="Zwiers L.-H."/>
            <person name="Turgeon B.G."/>
            <person name="Goodwin S.B."/>
            <person name="Spatafora J.W."/>
            <person name="Crous P.W."/>
            <person name="Grigoriev I.V."/>
        </authorList>
    </citation>
    <scope>NUCLEOTIDE SEQUENCE</scope>
    <source>
        <strain evidence="7 9">CBS 781.70</strain>
    </source>
</reference>
<protein>
    <submittedName>
        <fullName evidence="7 9">Uncharacterized protein</fullName>
    </submittedName>
</protein>
<feature type="transmembrane region" description="Helical" evidence="6">
    <location>
        <begin position="56"/>
        <end position="76"/>
    </location>
</feature>
<dbReference type="GO" id="GO:0005741">
    <property type="term" value="C:mitochondrial outer membrane"/>
    <property type="evidence" value="ECO:0007669"/>
    <property type="project" value="TreeGrafter"/>
</dbReference>